<dbReference type="SMART" id="SM00267">
    <property type="entry name" value="GGDEF"/>
    <property type="match status" value="1"/>
</dbReference>
<feature type="domain" description="GGDEF" evidence="4">
    <location>
        <begin position="375"/>
        <end position="508"/>
    </location>
</feature>
<dbReference type="Pfam" id="PF13426">
    <property type="entry name" value="PAS_9"/>
    <property type="match status" value="1"/>
</dbReference>
<evidence type="ECO:0000259" key="2">
    <source>
        <dbReference type="PROSITE" id="PS50112"/>
    </source>
</evidence>
<dbReference type="InterPro" id="IPR043128">
    <property type="entry name" value="Rev_trsase/Diguanyl_cyclase"/>
</dbReference>
<dbReference type="InterPro" id="IPR000014">
    <property type="entry name" value="PAS"/>
</dbReference>
<protein>
    <recommendedName>
        <fullName evidence="7">Diguanylate cyclase</fullName>
    </recommendedName>
</protein>
<dbReference type="PANTHER" id="PTHR46663">
    <property type="entry name" value="DIGUANYLATE CYCLASE DGCT-RELATED"/>
    <property type="match status" value="1"/>
</dbReference>
<dbReference type="InterPro" id="IPR000700">
    <property type="entry name" value="PAS-assoc_C"/>
</dbReference>
<gene>
    <name evidence="5" type="ORF">GCM10007931_09630</name>
</gene>
<organism evidence="5 6">
    <name type="scientific">Vibrio algivorus</name>
    <dbReference type="NCBI Taxonomy" id="1667024"/>
    <lineage>
        <taxon>Bacteria</taxon>
        <taxon>Pseudomonadati</taxon>
        <taxon>Pseudomonadota</taxon>
        <taxon>Gammaproteobacteria</taxon>
        <taxon>Vibrionales</taxon>
        <taxon>Vibrionaceae</taxon>
        <taxon>Vibrio</taxon>
    </lineage>
</organism>
<dbReference type="SMART" id="SM00086">
    <property type="entry name" value="PAC"/>
    <property type="match status" value="1"/>
</dbReference>
<dbReference type="Proteomes" id="UP001157156">
    <property type="component" value="Unassembled WGS sequence"/>
</dbReference>
<dbReference type="Pfam" id="PF00990">
    <property type="entry name" value="GGDEF"/>
    <property type="match status" value="1"/>
</dbReference>
<feature type="transmembrane region" description="Helical" evidence="1">
    <location>
        <begin position="153"/>
        <end position="172"/>
    </location>
</feature>
<keyword evidence="1" id="KW-1133">Transmembrane helix</keyword>
<dbReference type="PROSITE" id="PS50112">
    <property type="entry name" value="PAS"/>
    <property type="match status" value="1"/>
</dbReference>
<evidence type="ECO:0000259" key="3">
    <source>
        <dbReference type="PROSITE" id="PS50113"/>
    </source>
</evidence>
<dbReference type="SUPFAM" id="SSF55073">
    <property type="entry name" value="Nucleotide cyclase"/>
    <property type="match status" value="1"/>
</dbReference>
<evidence type="ECO:0000313" key="5">
    <source>
        <dbReference type="EMBL" id="GLT13989.1"/>
    </source>
</evidence>
<dbReference type="PROSITE" id="PS50887">
    <property type="entry name" value="GGDEF"/>
    <property type="match status" value="1"/>
</dbReference>
<dbReference type="NCBIfam" id="TIGR00254">
    <property type="entry name" value="GGDEF"/>
    <property type="match status" value="1"/>
</dbReference>
<evidence type="ECO:0000256" key="1">
    <source>
        <dbReference type="SAM" id="Phobius"/>
    </source>
</evidence>
<dbReference type="PROSITE" id="PS50113">
    <property type="entry name" value="PAC"/>
    <property type="match status" value="1"/>
</dbReference>
<feature type="transmembrane region" description="Helical" evidence="1">
    <location>
        <begin position="37"/>
        <end position="56"/>
    </location>
</feature>
<comment type="caution">
    <text evidence="5">The sequence shown here is derived from an EMBL/GenBank/DDBJ whole genome shotgun (WGS) entry which is preliminary data.</text>
</comment>
<dbReference type="InterPro" id="IPR000160">
    <property type="entry name" value="GGDEF_dom"/>
</dbReference>
<dbReference type="SUPFAM" id="SSF55785">
    <property type="entry name" value="PYP-like sensor domain (PAS domain)"/>
    <property type="match status" value="1"/>
</dbReference>
<name>A0ABQ6ELX7_9VIBR</name>
<dbReference type="InterPro" id="IPR029787">
    <property type="entry name" value="Nucleotide_cyclase"/>
</dbReference>
<evidence type="ECO:0008006" key="7">
    <source>
        <dbReference type="Google" id="ProtNLM"/>
    </source>
</evidence>
<feature type="transmembrane region" description="Helical" evidence="1">
    <location>
        <begin position="192"/>
        <end position="215"/>
    </location>
</feature>
<dbReference type="InterPro" id="IPR052163">
    <property type="entry name" value="DGC-Regulatory_Protein"/>
</dbReference>
<proteinExistence type="predicted"/>
<dbReference type="EMBL" id="BSPV01000003">
    <property type="protein sequence ID" value="GLT13989.1"/>
    <property type="molecule type" value="Genomic_DNA"/>
</dbReference>
<dbReference type="InterPro" id="IPR001610">
    <property type="entry name" value="PAC"/>
</dbReference>
<dbReference type="CDD" id="cd01949">
    <property type="entry name" value="GGDEF"/>
    <property type="match status" value="1"/>
</dbReference>
<dbReference type="NCBIfam" id="TIGR00229">
    <property type="entry name" value="sensory_box"/>
    <property type="match status" value="1"/>
</dbReference>
<dbReference type="RefSeq" id="WP_089124357.1">
    <property type="nucleotide sequence ID" value="NZ_BSPV01000003.1"/>
</dbReference>
<reference evidence="6" key="1">
    <citation type="journal article" date="2019" name="Int. J. Syst. Evol. Microbiol.">
        <title>The Global Catalogue of Microorganisms (GCM) 10K type strain sequencing project: providing services to taxonomists for standard genome sequencing and annotation.</title>
        <authorList>
            <consortium name="The Broad Institute Genomics Platform"/>
            <consortium name="The Broad Institute Genome Sequencing Center for Infectious Disease"/>
            <person name="Wu L."/>
            <person name="Ma J."/>
        </authorList>
    </citation>
    <scope>NUCLEOTIDE SEQUENCE [LARGE SCALE GENOMIC DNA]</scope>
    <source>
        <strain evidence="6">NBRC 111146</strain>
    </source>
</reference>
<feature type="transmembrane region" description="Helical" evidence="1">
    <location>
        <begin position="62"/>
        <end position="81"/>
    </location>
</feature>
<sequence>MIFIDNRTLFAIVSLITIGAAVVFAILWRIRPKSTGVGHWALGILLIGMGCLLTAMRGYIDMFYSVVVVNTIIVLGVQLIFQGLRIFTERKAFVVYDIAITCLIAILFYYFFYIDPNLTIRTVLYSFLVGMVSVAIVFTLLTDNNKIRRKSSYPVAIIFGLFAFFHIMRGVMEMLAPSGKAPLNGGAAETLLYLSSIFIICGLAITLVLQTYFILESKVQSYLLAIENSASSIMIVNNDWIIEYANPASLKKTGYNKEELVGGSIDLLHSKEVWVSDVLEVLECLENGQIWRGQLYSKKKNGEQFWELASIAPMVKATGNVTHYVAVKEDITDIKKAKQRIRYIANHDTLTGLPTRTMVMEYLNDAIKYSNQSGSKVAVLFVDLDGFKAVNDSFGHDAGDELLKVISSRLIDCVRDKDMVSRIGGDEFLILLRDVAGKDGISMVAQRMIDTIAEPVEFNRHLLMVTASIGISLYPDNSQDSKELITLADQAMYKVKNSGKSNYIFACES</sequence>
<dbReference type="CDD" id="cd00130">
    <property type="entry name" value="PAS"/>
    <property type="match status" value="1"/>
</dbReference>
<keyword evidence="1" id="KW-0472">Membrane</keyword>
<dbReference type="Gene3D" id="3.30.70.270">
    <property type="match status" value="1"/>
</dbReference>
<feature type="transmembrane region" description="Helical" evidence="1">
    <location>
        <begin position="118"/>
        <end position="141"/>
    </location>
</feature>
<evidence type="ECO:0000313" key="6">
    <source>
        <dbReference type="Proteomes" id="UP001157156"/>
    </source>
</evidence>
<dbReference type="InterPro" id="IPR035965">
    <property type="entry name" value="PAS-like_dom_sf"/>
</dbReference>
<keyword evidence="1" id="KW-0812">Transmembrane</keyword>
<feature type="transmembrane region" description="Helical" evidence="1">
    <location>
        <begin position="12"/>
        <end position="30"/>
    </location>
</feature>
<keyword evidence="6" id="KW-1185">Reference proteome</keyword>
<accession>A0ABQ6ELX7</accession>
<dbReference type="PANTHER" id="PTHR46663:SF3">
    <property type="entry name" value="SLL0267 PROTEIN"/>
    <property type="match status" value="1"/>
</dbReference>
<feature type="transmembrane region" description="Helical" evidence="1">
    <location>
        <begin position="93"/>
        <end position="112"/>
    </location>
</feature>
<feature type="domain" description="PAC" evidence="3">
    <location>
        <begin position="289"/>
        <end position="343"/>
    </location>
</feature>
<dbReference type="Gene3D" id="3.30.450.20">
    <property type="entry name" value="PAS domain"/>
    <property type="match status" value="1"/>
</dbReference>
<evidence type="ECO:0000259" key="4">
    <source>
        <dbReference type="PROSITE" id="PS50887"/>
    </source>
</evidence>
<feature type="domain" description="PAS" evidence="2">
    <location>
        <begin position="218"/>
        <end position="272"/>
    </location>
</feature>
<dbReference type="SMART" id="SM00091">
    <property type="entry name" value="PAS"/>
    <property type="match status" value="1"/>
</dbReference>